<evidence type="ECO:0000259" key="6">
    <source>
        <dbReference type="Pfam" id="PF00127"/>
    </source>
</evidence>
<organism evidence="7 8">
    <name type="scientific">Haloterrigena turkmenica (strain ATCC 51198 / DSM 5511 / JCM 9101 / NCIMB 13204 / VKM B-1734 / 4k)</name>
    <name type="common">Halococcus turkmenicus</name>
    <dbReference type="NCBI Taxonomy" id="543526"/>
    <lineage>
        <taxon>Archaea</taxon>
        <taxon>Methanobacteriati</taxon>
        <taxon>Methanobacteriota</taxon>
        <taxon>Stenosarchaea group</taxon>
        <taxon>Halobacteria</taxon>
        <taxon>Halobacteriales</taxon>
        <taxon>Natrialbaceae</taxon>
        <taxon>Haloterrigena</taxon>
    </lineage>
</organism>
<dbReference type="RefSeq" id="WP_012943275.1">
    <property type="nucleotide sequence ID" value="NC_013743.1"/>
</dbReference>
<dbReference type="OrthoDB" id="186995at2157"/>
<gene>
    <name evidence="7" type="ordered locus">Htur_2103</name>
</gene>
<evidence type="ECO:0000256" key="1">
    <source>
        <dbReference type="ARBA" id="ARBA00022448"/>
    </source>
</evidence>
<feature type="region of interest" description="Disordered" evidence="5">
    <location>
        <begin position="21"/>
        <end position="44"/>
    </location>
</feature>
<evidence type="ECO:0000256" key="2">
    <source>
        <dbReference type="ARBA" id="ARBA00022723"/>
    </source>
</evidence>
<dbReference type="EMBL" id="CP001860">
    <property type="protein sequence ID" value="ADB60986.1"/>
    <property type="molecule type" value="Genomic_DNA"/>
</dbReference>
<dbReference type="STRING" id="543526.Htur_2103"/>
<dbReference type="SUPFAM" id="SSF49503">
    <property type="entry name" value="Cupredoxins"/>
    <property type="match status" value="1"/>
</dbReference>
<evidence type="ECO:0000313" key="7">
    <source>
        <dbReference type="EMBL" id="ADB60986.1"/>
    </source>
</evidence>
<dbReference type="Pfam" id="PF00127">
    <property type="entry name" value="Copper-bind"/>
    <property type="match status" value="1"/>
</dbReference>
<dbReference type="Proteomes" id="UP000001903">
    <property type="component" value="Chromosome"/>
</dbReference>
<dbReference type="InterPro" id="IPR008972">
    <property type="entry name" value="Cupredoxin"/>
</dbReference>
<dbReference type="AlphaFoldDB" id="D2RTN5"/>
<reference evidence="7 8" key="1">
    <citation type="journal article" date="2010" name="Stand. Genomic Sci.">
        <title>Complete genome sequence of Haloterrigena turkmenica type strain (4k).</title>
        <authorList>
            <person name="Saunders E."/>
            <person name="Tindall B.J."/>
            <person name="Fahnrich R."/>
            <person name="Lapidus A."/>
            <person name="Copeland A."/>
            <person name="Del Rio T.G."/>
            <person name="Lucas S."/>
            <person name="Chen F."/>
            <person name="Tice H."/>
            <person name="Cheng J.F."/>
            <person name="Han C."/>
            <person name="Detter J.C."/>
            <person name="Bruce D."/>
            <person name="Goodwin L."/>
            <person name="Chain P."/>
            <person name="Pitluck S."/>
            <person name="Pati A."/>
            <person name="Ivanova N."/>
            <person name="Mavromatis K."/>
            <person name="Chen A."/>
            <person name="Palaniappan K."/>
            <person name="Land M."/>
            <person name="Hauser L."/>
            <person name="Chang Y.J."/>
            <person name="Jeffries C.D."/>
            <person name="Brettin T."/>
            <person name="Rohde M."/>
            <person name="Goker M."/>
            <person name="Bristow J."/>
            <person name="Eisen J.A."/>
            <person name="Markowitz V."/>
            <person name="Hugenholtz P."/>
            <person name="Klenk H.P."/>
            <person name="Kyrpides N.C."/>
        </authorList>
    </citation>
    <scope>NUCLEOTIDE SEQUENCE [LARGE SCALE GENOMIC DNA]</scope>
    <source>
        <strain evidence="8">ATCC 51198 / DSM 5511 / JCM 9101 / NCIMB 13204 / VKM B-1734 / 4k</strain>
    </source>
</reference>
<dbReference type="PROSITE" id="PS00196">
    <property type="entry name" value="COPPER_BLUE"/>
    <property type="match status" value="1"/>
</dbReference>
<feature type="compositionally biased region" description="Basic and acidic residues" evidence="5">
    <location>
        <begin position="27"/>
        <end position="44"/>
    </location>
</feature>
<evidence type="ECO:0000256" key="5">
    <source>
        <dbReference type="SAM" id="MobiDB-lite"/>
    </source>
</evidence>
<dbReference type="InterPro" id="IPR000923">
    <property type="entry name" value="BlueCu_1"/>
</dbReference>
<keyword evidence="2" id="KW-0479">Metal-binding</keyword>
<feature type="domain" description="Blue (type 1) copper" evidence="6">
    <location>
        <begin position="94"/>
        <end position="179"/>
    </location>
</feature>
<name>D2RTN5_HALTV</name>
<dbReference type="GO" id="GO:0005507">
    <property type="term" value="F:copper ion binding"/>
    <property type="evidence" value="ECO:0007669"/>
    <property type="project" value="InterPro"/>
</dbReference>
<dbReference type="InterPro" id="IPR028871">
    <property type="entry name" value="BlueCu_1_BS"/>
</dbReference>
<keyword evidence="1" id="KW-0813">Transport</keyword>
<dbReference type="eggNOG" id="arCOG02918">
    <property type="taxonomic scope" value="Archaea"/>
</dbReference>
<evidence type="ECO:0000256" key="3">
    <source>
        <dbReference type="ARBA" id="ARBA00022982"/>
    </source>
</evidence>
<dbReference type="HOGENOM" id="CLU_1088229_0_0_2"/>
<evidence type="ECO:0000256" key="4">
    <source>
        <dbReference type="ARBA" id="ARBA00023008"/>
    </source>
</evidence>
<accession>D2RTN5</accession>
<protein>
    <recommendedName>
        <fullName evidence="6">Blue (type 1) copper domain-containing protein</fullName>
    </recommendedName>
</protein>
<sequence>MDRRQILKAAGVTSTIPLASGLGAARSGEREKADGSDRGQARRECAQPQCIHPVLGYSGLEGEEQVPAPLQPQYEVDLITRPPDAESERPLPEFFFQPTGLAVEPGDVVRFNLETPDHTVTAYHPQLGRQRRVPEGVPAFSSPVLGTGTFWLYRFDQPGVYDVLCAPHEIFGMVARIVVGDPPAEPAFGPSGPVEMGGEEIELRPPALTAGLVYEDPLLEPSTIAERGSVSWDELAPESKEVLLEFPEPPAGEGE</sequence>
<dbReference type="GeneID" id="8742703"/>
<proteinExistence type="predicted"/>
<evidence type="ECO:0000313" key="8">
    <source>
        <dbReference type="Proteomes" id="UP000001903"/>
    </source>
</evidence>
<dbReference type="Gene3D" id="2.60.40.420">
    <property type="entry name" value="Cupredoxins - blue copper proteins"/>
    <property type="match status" value="1"/>
</dbReference>
<keyword evidence="4" id="KW-0186">Copper</keyword>
<dbReference type="KEGG" id="htu:Htur_2103"/>
<dbReference type="GO" id="GO:0009055">
    <property type="term" value="F:electron transfer activity"/>
    <property type="evidence" value="ECO:0007669"/>
    <property type="project" value="InterPro"/>
</dbReference>
<keyword evidence="8" id="KW-1185">Reference proteome</keyword>
<keyword evidence="3" id="KW-0249">Electron transport</keyword>